<name>A0A022R6L5_ERYGU</name>
<feature type="compositionally biased region" description="Basic and acidic residues" evidence="1">
    <location>
        <begin position="22"/>
        <end position="33"/>
    </location>
</feature>
<dbReference type="EMBL" id="KI630626">
    <property type="protein sequence ID" value="EYU35323.1"/>
    <property type="molecule type" value="Genomic_DNA"/>
</dbReference>
<dbReference type="AlphaFoldDB" id="A0A022R6L5"/>
<evidence type="ECO:0000256" key="1">
    <source>
        <dbReference type="SAM" id="MobiDB-lite"/>
    </source>
</evidence>
<feature type="compositionally biased region" description="Polar residues" evidence="1">
    <location>
        <begin position="61"/>
        <end position="75"/>
    </location>
</feature>
<organism evidence="2 3">
    <name type="scientific">Erythranthe guttata</name>
    <name type="common">Yellow monkey flower</name>
    <name type="synonym">Mimulus guttatus</name>
    <dbReference type="NCBI Taxonomy" id="4155"/>
    <lineage>
        <taxon>Eukaryota</taxon>
        <taxon>Viridiplantae</taxon>
        <taxon>Streptophyta</taxon>
        <taxon>Embryophyta</taxon>
        <taxon>Tracheophyta</taxon>
        <taxon>Spermatophyta</taxon>
        <taxon>Magnoliopsida</taxon>
        <taxon>eudicotyledons</taxon>
        <taxon>Gunneridae</taxon>
        <taxon>Pentapetalae</taxon>
        <taxon>asterids</taxon>
        <taxon>lamiids</taxon>
        <taxon>Lamiales</taxon>
        <taxon>Phrymaceae</taxon>
        <taxon>Erythranthe</taxon>
    </lineage>
</organism>
<reference evidence="2 3" key="1">
    <citation type="journal article" date="2013" name="Proc. Natl. Acad. Sci. U.S.A.">
        <title>Fine-scale variation in meiotic recombination in Mimulus inferred from population shotgun sequencing.</title>
        <authorList>
            <person name="Hellsten U."/>
            <person name="Wright K.M."/>
            <person name="Jenkins J."/>
            <person name="Shu S."/>
            <person name="Yuan Y."/>
            <person name="Wessler S.R."/>
            <person name="Schmutz J."/>
            <person name="Willis J.H."/>
            <person name="Rokhsar D.S."/>
        </authorList>
    </citation>
    <scope>NUCLEOTIDE SEQUENCE [LARGE SCALE GENOMIC DNA]</scope>
    <source>
        <strain evidence="3">cv. DUN x IM62</strain>
    </source>
</reference>
<feature type="region of interest" description="Disordered" evidence="1">
    <location>
        <begin position="1"/>
        <end position="51"/>
    </location>
</feature>
<dbReference type="Proteomes" id="UP000030748">
    <property type="component" value="Unassembled WGS sequence"/>
</dbReference>
<keyword evidence="3" id="KW-1185">Reference proteome</keyword>
<sequence>METENNLFSHGEIAEGNSITAHDVDEGNNHCENFDENDEQQERVSGSNCAGDGACVHSQSETLTSVQMSDRSTQSDSEKSPEFLAGISEGYFFFVLRFVDNFV</sequence>
<accession>A0A022R6L5</accession>
<evidence type="ECO:0000313" key="2">
    <source>
        <dbReference type="EMBL" id="EYU35323.1"/>
    </source>
</evidence>
<evidence type="ECO:0000313" key="3">
    <source>
        <dbReference type="Proteomes" id="UP000030748"/>
    </source>
</evidence>
<gene>
    <name evidence="2" type="ORF">MIMGU_mgv11b014151mg</name>
</gene>
<protein>
    <submittedName>
        <fullName evidence="2">Uncharacterized protein</fullName>
    </submittedName>
</protein>
<feature type="region of interest" description="Disordered" evidence="1">
    <location>
        <begin position="61"/>
        <end position="80"/>
    </location>
</feature>
<proteinExistence type="predicted"/>